<evidence type="ECO:0000313" key="2">
    <source>
        <dbReference type="EMBL" id="KDN70112.1"/>
    </source>
</evidence>
<dbReference type="EMBL" id="JMSE01000390">
    <property type="protein sequence ID" value="KDN70112.1"/>
    <property type="molecule type" value="Genomic_DNA"/>
</dbReference>
<feature type="compositionally biased region" description="Polar residues" evidence="1">
    <location>
        <begin position="118"/>
        <end position="141"/>
    </location>
</feature>
<feature type="region of interest" description="Disordered" evidence="1">
    <location>
        <begin position="1"/>
        <end position="66"/>
    </location>
</feature>
<feature type="compositionally biased region" description="Polar residues" evidence="1">
    <location>
        <begin position="25"/>
        <end position="38"/>
    </location>
</feature>
<keyword evidence="3" id="KW-1185">Reference proteome</keyword>
<evidence type="ECO:0000313" key="3">
    <source>
        <dbReference type="Proteomes" id="UP000027238"/>
    </source>
</evidence>
<accession>A0A066XMG6</accession>
<proteinExistence type="predicted"/>
<dbReference type="Proteomes" id="UP000027238">
    <property type="component" value="Unassembled WGS sequence"/>
</dbReference>
<comment type="caution">
    <text evidence="2">The sequence shown here is derived from an EMBL/GenBank/DDBJ whole genome shotgun (WGS) entry which is preliminary data.</text>
</comment>
<feature type="region of interest" description="Disordered" evidence="1">
    <location>
        <begin position="99"/>
        <end position="141"/>
    </location>
</feature>
<feature type="compositionally biased region" description="Basic and acidic residues" evidence="1">
    <location>
        <begin position="42"/>
        <end position="51"/>
    </location>
</feature>
<feature type="non-terminal residue" evidence="2">
    <location>
        <position position="238"/>
    </location>
</feature>
<name>A0A066XMG6_COLSU</name>
<organism evidence="2 3">
    <name type="scientific">Colletotrichum sublineola</name>
    <name type="common">Sorghum anthracnose fungus</name>
    <dbReference type="NCBI Taxonomy" id="1173701"/>
    <lineage>
        <taxon>Eukaryota</taxon>
        <taxon>Fungi</taxon>
        <taxon>Dikarya</taxon>
        <taxon>Ascomycota</taxon>
        <taxon>Pezizomycotina</taxon>
        <taxon>Sordariomycetes</taxon>
        <taxon>Hypocreomycetidae</taxon>
        <taxon>Glomerellales</taxon>
        <taxon>Glomerellaceae</taxon>
        <taxon>Colletotrichum</taxon>
        <taxon>Colletotrichum graminicola species complex</taxon>
    </lineage>
</organism>
<dbReference type="AlphaFoldDB" id="A0A066XMG6"/>
<gene>
    <name evidence="2" type="ORF">CSUB01_12681</name>
</gene>
<evidence type="ECO:0000256" key="1">
    <source>
        <dbReference type="SAM" id="MobiDB-lite"/>
    </source>
</evidence>
<reference evidence="3" key="1">
    <citation type="journal article" date="2014" name="Genome Announc.">
        <title>Draft genome sequence of Colletotrichum sublineola, a destructive pathogen of cultivated sorghum.</title>
        <authorList>
            <person name="Baroncelli R."/>
            <person name="Sanz-Martin J.M."/>
            <person name="Rech G.E."/>
            <person name="Sukno S.A."/>
            <person name="Thon M.R."/>
        </authorList>
    </citation>
    <scope>NUCLEOTIDE SEQUENCE [LARGE SCALE GENOMIC DNA]</scope>
    <source>
        <strain evidence="3">TX430BB</strain>
    </source>
</reference>
<feature type="compositionally biased region" description="Polar residues" evidence="1">
    <location>
        <begin position="1"/>
        <end position="16"/>
    </location>
</feature>
<sequence length="238" mass="25091">MDAQAQPLTPTSSYSGETLVGQESPPASWSPSYSTASTLADAPRHGPEMGHGDVGSADPPGSATSAGPAVVRAWLRSSFVGLAPSDVLDPDYFGIRPDTADATSTTSTVEEQRREPSLTPTSLTSDNTLVGSPTDSWSSGQATIASSAEGDLIEAIRGHHVDQVEVLCHAGVSISAANSEVLYDACLHGTQMIDTLAYNSIHNFAGRVANAYGDYILHAVLRTPARDFYRDDIPYQRP</sequence>
<dbReference type="OrthoDB" id="341259at2759"/>
<dbReference type="HOGENOM" id="CLU_1168271_0_0_1"/>
<protein>
    <submittedName>
        <fullName evidence="2">Uncharacterized protein</fullName>
    </submittedName>
</protein>